<gene>
    <name evidence="1" type="ORF">GDO81_015076</name>
</gene>
<organism evidence="1 2">
    <name type="scientific">Engystomops pustulosus</name>
    <name type="common">Tungara frog</name>
    <name type="synonym">Physalaemus pustulosus</name>
    <dbReference type="NCBI Taxonomy" id="76066"/>
    <lineage>
        <taxon>Eukaryota</taxon>
        <taxon>Metazoa</taxon>
        <taxon>Chordata</taxon>
        <taxon>Craniata</taxon>
        <taxon>Vertebrata</taxon>
        <taxon>Euteleostomi</taxon>
        <taxon>Amphibia</taxon>
        <taxon>Batrachia</taxon>
        <taxon>Anura</taxon>
        <taxon>Neobatrachia</taxon>
        <taxon>Hyloidea</taxon>
        <taxon>Leptodactylidae</taxon>
        <taxon>Leiuperinae</taxon>
        <taxon>Engystomops</taxon>
    </lineage>
</organism>
<protein>
    <submittedName>
        <fullName evidence="1">Uncharacterized protein</fullName>
    </submittedName>
</protein>
<dbReference type="EMBL" id="WNYA01000007">
    <property type="protein sequence ID" value="KAG8560685.1"/>
    <property type="molecule type" value="Genomic_DNA"/>
</dbReference>
<reference evidence="1" key="1">
    <citation type="thesis" date="2020" institute="ProQuest LLC" country="789 East Eisenhower Parkway, Ann Arbor, MI, USA">
        <title>Comparative Genomics and Chromosome Evolution.</title>
        <authorList>
            <person name="Mudd A.B."/>
        </authorList>
    </citation>
    <scope>NUCLEOTIDE SEQUENCE</scope>
    <source>
        <strain evidence="1">237g6f4</strain>
        <tissue evidence="1">Blood</tissue>
    </source>
</reference>
<accession>A0AAV7AMK3</accession>
<dbReference type="Proteomes" id="UP000824782">
    <property type="component" value="Unassembled WGS sequence"/>
</dbReference>
<keyword evidence="2" id="KW-1185">Reference proteome</keyword>
<evidence type="ECO:0000313" key="2">
    <source>
        <dbReference type="Proteomes" id="UP000824782"/>
    </source>
</evidence>
<dbReference type="AlphaFoldDB" id="A0AAV7AMK3"/>
<proteinExistence type="predicted"/>
<evidence type="ECO:0000313" key="1">
    <source>
        <dbReference type="EMBL" id="KAG8560685.1"/>
    </source>
</evidence>
<sequence>MALSHLRCQSEAEHVKVLNEGWWQERRRKMMMMMRVMKIQLEQQIFQPLLPLSAISSVTPPDSSL</sequence>
<comment type="caution">
    <text evidence="1">The sequence shown here is derived from an EMBL/GenBank/DDBJ whole genome shotgun (WGS) entry which is preliminary data.</text>
</comment>
<name>A0AAV7AMK3_ENGPU</name>